<dbReference type="OrthoDB" id="2898509at2759"/>
<proteinExistence type="predicted"/>
<evidence type="ECO:0000313" key="3">
    <source>
        <dbReference type="Proteomes" id="UP000284842"/>
    </source>
</evidence>
<accession>A0A409WEK7</accession>
<organism evidence="2 3">
    <name type="scientific">Panaeolus cyanescens</name>
    <dbReference type="NCBI Taxonomy" id="181874"/>
    <lineage>
        <taxon>Eukaryota</taxon>
        <taxon>Fungi</taxon>
        <taxon>Dikarya</taxon>
        <taxon>Basidiomycota</taxon>
        <taxon>Agaricomycotina</taxon>
        <taxon>Agaricomycetes</taxon>
        <taxon>Agaricomycetidae</taxon>
        <taxon>Agaricales</taxon>
        <taxon>Agaricineae</taxon>
        <taxon>Galeropsidaceae</taxon>
        <taxon>Panaeolus</taxon>
    </lineage>
</organism>
<dbReference type="SUPFAM" id="SSF51735">
    <property type="entry name" value="NAD(P)-binding Rossmann-fold domains"/>
    <property type="match status" value="1"/>
</dbReference>
<dbReference type="Proteomes" id="UP000284842">
    <property type="component" value="Unassembled WGS sequence"/>
</dbReference>
<name>A0A409WEK7_9AGAR</name>
<gene>
    <name evidence="2" type="ORF">CVT24_009031</name>
</gene>
<dbReference type="PANTHER" id="PTHR47534">
    <property type="entry name" value="YALI0E05731P"/>
    <property type="match status" value="1"/>
</dbReference>
<dbReference type="STRING" id="181874.A0A409WEK7"/>
<comment type="caution">
    <text evidence="2">The sequence shown here is derived from an EMBL/GenBank/DDBJ whole genome shotgun (WGS) entry which is preliminary data.</text>
</comment>
<dbReference type="InParanoid" id="A0A409WEK7"/>
<dbReference type="InterPro" id="IPR036291">
    <property type="entry name" value="NAD(P)-bd_dom_sf"/>
</dbReference>
<reference evidence="2 3" key="1">
    <citation type="journal article" date="2018" name="Evol. Lett.">
        <title>Horizontal gene cluster transfer increased hallucinogenic mushroom diversity.</title>
        <authorList>
            <person name="Reynolds H.T."/>
            <person name="Vijayakumar V."/>
            <person name="Gluck-Thaler E."/>
            <person name="Korotkin H.B."/>
            <person name="Matheny P.B."/>
            <person name="Slot J.C."/>
        </authorList>
    </citation>
    <scope>NUCLEOTIDE SEQUENCE [LARGE SCALE GENOMIC DNA]</scope>
    <source>
        <strain evidence="2 3">2629</strain>
    </source>
</reference>
<dbReference type="GO" id="GO:0016491">
    <property type="term" value="F:oxidoreductase activity"/>
    <property type="evidence" value="ECO:0007669"/>
    <property type="project" value="UniProtKB-KW"/>
</dbReference>
<dbReference type="InterPro" id="IPR052228">
    <property type="entry name" value="Sec_Metab_Biosynth_Oxidored"/>
</dbReference>
<protein>
    <submittedName>
        <fullName evidence="2">Uncharacterized protein</fullName>
    </submittedName>
</protein>
<evidence type="ECO:0000256" key="1">
    <source>
        <dbReference type="ARBA" id="ARBA00023002"/>
    </source>
</evidence>
<dbReference type="PANTHER" id="PTHR47534:SF3">
    <property type="entry name" value="ALCOHOL DEHYDROGENASE-LIKE C-TERMINAL DOMAIN-CONTAINING PROTEIN"/>
    <property type="match status" value="1"/>
</dbReference>
<dbReference type="Gene3D" id="3.40.50.720">
    <property type="entry name" value="NAD(P)-binding Rossmann-like Domain"/>
    <property type="match status" value="1"/>
</dbReference>
<keyword evidence="3" id="KW-1185">Reference proteome</keyword>
<sequence length="226" mass="24711">MKKVQQAAEEILKKHNKINYLILSPGFMTTQGYTPTPEGIDRKLAVHYYGRWKFINDLLPALNKAKEGGEEAKVLSVLGAGQGGSVNPDDFGLQKPGAYTTAAAGLVTPTYNDLMMQKFAALNPSLTFIQSYPGAVNTSILSSSPSGLLRTMSVLTPVLSPFLTNPRDCGAYMWHGIYKTATTPGAWRIGPKGNNLKDYRIFGDEAQREKLWEHTTNAINEALSSK</sequence>
<dbReference type="AlphaFoldDB" id="A0A409WEK7"/>
<dbReference type="EMBL" id="NHTK01005513">
    <property type="protein sequence ID" value="PPQ76942.1"/>
    <property type="molecule type" value="Genomic_DNA"/>
</dbReference>
<evidence type="ECO:0000313" key="2">
    <source>
        <dbReference type="EMBL" id="PPQ76942.1"/>
    </source>
</evidence>
<keyword evidence="1" id="KW-0560">Oxidoreductase</keyword>